<evidence type="ECO:0000256" key="2">
    <source>
        <dbReference type="ARBA" id="ARBA00012856"/>
    </source>
</evidence>
<comment type="pathway">
    <text evidence="1">Cofactor biosynthesis; tetrahydrofolate biosynthesis; 5,6,7,8-tetrahydrofolate from 7,8-dihydrofolate: step 1/1.</text>
</comment>
<dbReference type="GO" id="GO:0046654">
    <property type="term" value="P:tetrahydrofolate biosynthetic process"/>
    <property type="evidence" value="ECO:0007669"/>
    <property type="project" value="InterPro"/>
</dbReference>
<keyword evidence="8" id="KW-1185">Reference proteome</keyword>
<evidence type="ECO:0000313" key="7">
    <source>
        <dbReference type="EMBL" id="ATA65511.1"/>
    </source>
</evidence>
<feature type="domain" description="DHFR" evidence="6">
    <location>
        <begin position="2"/>
        <end position="174"/>
    </location>
</feature>
<keyword evidence="4" id="KW-0521">NADP</keyword>
<name>A0A289YVN8_9CAUD</name>
<dbReference type="InterPro" id="IPR012259">
    <property type="entry name" value="DHFR"/>
</dbReference>
<evidence type="ECO:0000256" key="4">
    <source>
        <dbReference type="ARBA" id="ARBA00022857"/>
    </source>
</evidence>
<dbReference type="CDD" id="cd00209">
    <property type="entry name" value="DHFR"/>
    <property type="match status" value="1"/>
</dbReference>
<accession>A0A289YVN8</accession>
<gene>
    <name evidence="7" type="ORF">2050HW_00176</name>
</gene>
<evidence type="ECO:0000256" key="1">
    <source>
        <dbReference type="ARBA" id="ARBA00004903"/>
    </source>
</evidence>
<dbReference type="EC" id="1.5.1.3" evidence="2"/>
<evidence type="ECO:0000259" key="6">
    <source>
        <dbReference type="PROSITE" id="PS51330"/>
    </source>
</evidence>
<sequence length="174" mass="19796">MIVSMILALDKNMLVGKDDTLPWNEPIDMQWFKRKTRHKAILMGYRTYMGIGKPLPGRLNLVMASSEPEVPGATVVPDLYDATQAAKKHHYNELVICGGPSLYNRYILSVDKIYLTVLENEYEGNVYLKNDVIAELMSIKSKETLTESGFVLEDIRTVEGVGQFKIFTRVRRPL</sequence>
<dbReference type="PANTHER" id="PTHR48069:SF3">
    <property type="entry name" value="DIHYDROFOLATE REDUCTASE"/>
    <property type="match status" value="1"/>
</dbReference>
<dbReference type="GO" id="GO:0046655">
    <property type="term" value="P:folic acid metabolic process"/>
    <property type="evidence" value="ECO:0007669"/>
    <property type="project" value="TreeGrafter"/>
</dbReference>
<dbReference type="GO" id="GO:0050661">
    <property type="term" value="F:NADP binding"/>
    <property type="evidence" value="ECO:0007669"/>
    <property type="project" value="InterPro"/>
</dbReference>
<evidence type="ECO:0000256" key="5">
    <source>
        <dbReference type="ARBA" id="ARBA00023002"/>
    </source>
</evidence>
<organism evidence="7 8">
    <name type="scientific">Serratia phage vB_SmaM_ 2050HW</name>
    <dbReference type="NCBI Taxonomy" id="2024252"/>
    <lineage>
        <taxon>Viruses</taxon>
        <taxon>Duplodnaviria</taxon>
        <taxon>Heunggongvirae</taxon>
        <taxon>Uroviricota</taxon>
        <taxon>Caudoviricetes</taxon>
        <taxon>Chimalliviridae</taxon>
        <taxon>Moabitevirus</taxon>
        <taxon>Moabitevirus mv2050HW</taxon>
    </lineage>
</organism>
<evidence type="ECO:0000313" key="8">
    <source>
        <dbReference type="Proteomes" id="UP000223363"/>
    </source>
</evidence>
<dbReference type="GO" id="GO:0046452">
    <property type="term" value="P:dihydrofolate metabolic process"/>
    <property type="evidence" value="ECO:0007669"/>
    <property type="project" value="TreeGrafter"/>
</dbReference>
<dbReference type="InterPro" id="IPR001796">
    <property type="entry name" value="DHFR_dom"/>
</dbReference>
<dbReference type="InterPro" id="IPR024072">
    <property type="entry name" value="DHFR-like_dom_sf"/>
</dbReference>
<dbReference type="GO" id="GO:0006730">
    <property type="term" value="P:one-carbon metabolic process"/>
    <property type="evidence" value="ECO:0007669"/>
    <property type="project" value="UniProtKB-KW"/>
</dbReference>
<dbReference type="GO" id="GO:0004146">
    <property type="term" value="F:dihydrofolate reductase activity"/>
    <property type="evidence" value="ECO:0007669"/>
    <property type="project" value="UniProtKB-EC"/>
</dbReference>
<dbReference type="Pfam" id="PF00186">
    <property type="entry name" value="DHFR_1"/>
    <property type="match status" value="1"/>
</dbReference>
<keyword evidence="5" id="KW-0560">Oxidoreductase</keyword>
<dbReference type="SUPFAM" id="SSF53597">
    <property type="entry name" value="Dihydrofolate reductase-like"/>
    <property type="match status" value="1"/>
</dbReference>
<evidence type="ECO:0000256" key="3">
    <source>
        <dbReference type="ARBA" id="ARBA00022563"/>
    </source>
</evidence>
<protein>
    <recommendedName>
        <fullName evidence="2">dihydrofolate reductase</fullName>
        <ecNumber evidence="2">1.5.1.3</ecNumber>
    </recommendedName>
</protein>
<dbReference type="PANTHER" id="PTHR48069">
    <property type="entry name" value="DIHYDROFOLATE REDUCTASE"/>
    <property type="match status" value="1"/>
</dbReference>
<dbReference type="Proteomes" id="UP000223363">
    <property type="component" value="Segment"/>
</dbReference>
<proteinExistence type="predicted"/>
<dbReference type="Gene3D" id="3.40.430.10">
    <property type="entry name" value="Dihydrofolate Reductase, subunit A"/>
    <property type="match status" value="1"/>
</dbReference>
<reference evidence="8" key="1">
    <citation type="submission" date="2017-06" db="EMBL/GenBank/DDBJ databases">
        <authorList>
            <person name="Zhao X."/>
        </authorList>
    </citation>
    <scope>NUCLEOTIDE SEQUENCE [LARGE SCALE GENOMIC DNA]</scope>
</reference>
<dbReference type="EMBL" id="MF285618">
    <property type="protein sequence ID" value="ATA65511.1"/>
    <property type="molecule type" value="Genomic_DNA"/>
</dbReference>
<keyword evidence="3" id="KW-0554">One-carbon metabolism</keyword>
<dbReference type="PRINTS" id="PR00070">
    <property type="entry name" value="DHFR"/>
</dbReference>
<dbReference type="PROSITE" id="PS51330">
    <property type="entry name" value="DHFR_2"/>
    <property type="match status" value="1"/>
</dbReference>